<feature type="domain" description="Transthyretin/hydroxyisourate hydrolase" evidence="10">
    <location>
        <begin position="4"/>
        <end position="119"/>
    </location>
</feature>
<reference evidence="11" key="1">
    <citation type="submission" date="2022-07" db="EMBL/GenBank/DDBJ databases">
        <title>Phylogenomic reconstructions and comparative analyses of Kickxellomycotina fungi.</title>
        <authorList>
            <person name="Reynolds N.K."/>
            <person name="Stajich J.E."/>
            <person name="Barry K."/>
            <person name="Grigoriev I.V."/>
            <person name="Crous P."/>
            <person name="Smith M.E."/>
        </authorList>
    </citation>
    <scope>NUCLEOTIDE SEQUENCE</scope>
    <source>
        <strain evidence="11">RSA 1196</strain>
    </source>
</reference>
<dbReference type="PROSITE" id="PS00768">
    <property type="entry name" value="TRANSTHYRETIN_1"/>
    <property type="match status" value="1"/>
</dbReference>
<comment type="subunit">
    <text evidence="4 8">Homotetramer.</text>
</comment>
<dbReference type="PANTHER" id="PTHR10395">
    <property type="entry name" value="URICASE AND TRANSTHYRETIN-RELATED"/>
    <property type="match status" value="1"/>
</dbReference>
<dbReference type="EC" id="3.5.2.17" evidence="8"/>
<evidence type="ECO:0000256" key="2">
    <source>
        <dbReference type="ARBA" id="ARBA00002704"/>
    </source>
</evidence>
<gene>
    <name evidence="11" type="ORF">IWQ62_004029</name>
</gene>
<keyword evidence="5 8" id="KW-0659">Purine metabolism</keyword>
<dbReference type="InterPro" id="IPR000895">
    <property type="entry name" value="Transthyretin/HIU_hydrolase"/>
</dbReference>
<dbReference type="InterPro" id="IPR036817">
    <property type="entry name" value="Transthyretin/HIU_hydrolase_sf"/>
</dbReference>
<dbReference type="Pfam" id="PF00576">
    <property type="entry name" value="Transthyretin"/>
    <property type="match status" value="1"/>
</dbReference>
<evidence type="ECO:0000256" key="3">
    <source>
        <dbReference type="ARBA" id="ARBA00009850"/>
    </source>
</evidence>
<proteinExistence type="inferred from homology"/>
<evidence type="ECO:0000256" key="6">
    <source>
        <dbReference type="ARBA" id="ARBA00022801"/>
    </source>
</evidence>
<evidence type="ECO:0000256" key="1">
    <source>
        <dbReference type="ARBA" id="ARBA00001043"/>
    </source>
</evidence>
<evidence type="ECO:0000256" key="4">
    <source>
        <dbReference type="ARBA" id="ARBA00011881"/>
    </source>
</evidence>
<comment type="caution">
    <text evidence="11">The sequence shown here is derived from an EMBL/GenBank/DDBJ whole genome shotgun (WGS) entry which is preliminary data.</text>
</comment>
<feature type="binding site" evidence="7">
    <location>
        <position position="12"/>
    </location>
    <ligand>
        <name>substrate</name>
    </ligand>
</feature>
<dbReference type="SMART" id="SM00095">
    <property type="entry name" value="TR_THY"/>
    <property type="match status" value="1"/>
</dbReference>
<accession>A0A9W8E5S5</accession>
<comment type="function">
    <text evidence="2">Catalyzes the hydrolysis of 5-hydroxyisourate (HIU) to 2-oxo-4-hydroxy-4-carboxy-5-ureidoimidazoline (OHCU).</text>
</comment>
<organism evidence="11 12">
    <name type="scientific">Dispira parvispora</name>
    <dbReference type="NCBI Taxonomy" id="1520584"/>
    <lineage>
        <taxon>Eukaryota</taxon>
        <taxon>Fungi</taxon>
        <taxon>Fungi incertae sedis</taxon>
        <taxon>Zoopagomycota</taxon>
        <taxon>Kickxellomycotina</taxon>
        <taxon>Dimargaritomycetes</taxon>
        <taxon>Dimargaritales</taxon>
        <taxon>Dimargaritaceae</taxon>
        <taxon>Dispira</taxon>
    </lineage>
</organism>
<dbReference type="Gene3D" id="2.60.40.180">
    <property type="entry name" value="Transthyretin/hydroxyisourate hydrolase domain"/>
    <property type="match status" value="1"/>
</dbReference>
<evidence type="ECO:0000256" key="5">
    <source>
        <dbReference type="ARBA" id="ARBA00022631"/>
    </source>
</evidence>
<evidence type="ECO:0000256" key="7">
    <source>
        <dbReference type="PIRSR" id="PIRSR600895-51"/>
    </source>
</evidence>
<dbReference type="OrthoDB" id="10265230at2759"/>
<evidence type="ECO:0000313" key="11">
    <source>
        <dbReference type="EMBL" id="KAJ1960969.1"/>
    </source>
</evidence>
<keyword evidence="12" id="KW-1185">Reference proteome</keyword>
<dbReference type="AlphaFoldDB" id="A0A9W8E5S5"/>
<feature type="binding site" evidence="7">
    <location>
        <position position="117"/>
    </location>
    <ligand>
        <name>substrate</name>
    </ligand>
</feature>
<dbReference type="PANTHER" id="PTHR10395:SF7">
    <property type="entry name" value="5-HYDROXYISOURATE HYDROLASE"/>
    <property type="match status" value="1"/>
</dbReference>
<dbReference type="GO" id="GO:0006144">
    <property type="term" value="P:purine nucleobase metabolic process"/>
    <property type="evidence" value="ECO:0007669"/>
    <property type="project" value="UniProtKB-KW"/>
</dbReference>
<dbReference type="SUPFAM" id="SSF49472">
    <property type="entry name" value="Transthyretin (synonym: prealbumin)"/>
    <property type="match status" value="1"/>
</dbReference>
<feature type="region of interest" description="Disordered" evidence="9">
    <location>
        <begin position="1"/>
        <end position="24"/>
    </location>
</feature>
<comment type="similarity">
    <text evidence="3 8">Belongs to the transthyretin family. 5-hydroxyisourate hydrolase subfamily.</text>
</comment>
<dbReference type="EMBL" id="JANBPY010001230">
    <property type="protein sequence ID" value="KAJ1960969.1"/>
    <property type="molecule type" value="Genomic_DNA"/>
</dbReference>
<name>A0A9W8E5S5_9FUNG</name>
<dbReference type="InterPro" id="IPR014306">
    <property type="entry name" value="Hydroxyisourate_hydrolase"/>
</dbReference>
<evidence type="ECO:0000256" key="8">
    <source>
        <dbReference type="RuleBase" id="RU361270"/>
    </source>
</evidence>
<evidence type="ECO:0000259" key="10">
    <source>
        <dbReference type="SMART" id="SM00095"/>
    </source>
</evidence>
<evidence type="ECO:0000313" key="12">
    <source>
        <dbReference type="Proteomes" id="UP001150925"/>
    </source>
</evidence>
<dbReference type="NCBIfam" id="TIGR02962">
    <property type="entry name" value="hdxy_isourate"/>
    <property type="match status" value="1"/>
</dbReference>
<dbReference type="PRINTS" id="PR00189">
    <property type="entry name" value="TRNSTHYRETIN"/>
</dbReference>
<evidence type="ECO:0000256" key="9">
    <source>
        <dbReference type="SAM" id="MobiDB-lite"/>
    </source>
</evidence>
<keyword evidence="6 8" id="KW-0378">Hydrolase</keyword>
<sequence length="120" mass="13572">MASGMRSPITSHVLDAQRGQPAQGVRVELKRENPSTQSWDFVSTDTTNKDGRAVALLPPGSQVEPGLYVMRFYTQAYFTELDQKSFYPFVEVHFCVDQPSDHYHIPLLLSSHSYTTYRGS</sequence>
<dbReference type="GO" id="GO:0033971">
    <property type="term" value="F:hydroxyisourate hydrolase activity"/>
    <property type="evidence" value="ECO:0007669"/>
    <property type="project" value="UniProtKB-EC"/>
</dbReference>
<comment type="catalytic activity">
    <reaction evidence="1 8">
        <text>5-hydroxyisourate + H2O = 5-hydroxy-2-oxo-4-ureido-2,5-dihydro-1H-imidazole-5-carboxylate + H(+)</text>
        <dbReference type="Rhea" id="RHEA:23736"/>
        <dbReference type="ChEBI" id="CHEBI:15377"/>
        <dbReference type="ChEBI" id="CHEBI:15378"/>
        <dbReference type="ChEBI" id="CHEBI:18072"/>
        <dbReference type="ChEBI" id="CHEBI:58639"/>
        <dbReference type="EC" id="3.5.2.17"/>
    </reaction>
</comment>
<protein>
    <recommendedName>
        <fullName evidence="8">5-hydroxyisourate hydrolase</fullName>
        <shortName evidence="8">HIU hydrolase</shortName>
        <shortName evidence="8">HIUHase</shortName>
        <ecNumber evidence="8">3.5.2.17</ecNumber>
    </recommendedName>
</protein>
<dbReference type="Proteomes" id="UP001150925">
    <property type="component" value="Unassembled WGS sequence"/>
</dbReference>
<feature type="binding site" evidence="7">
    <location>
        <position position="52"/>
    </location>
    <ligand>
        <name>substrate</name>
    </ligand>
</feature>
<dbReference type="CDD" id="cd05822">
    <property type="entry name" value="TLP_HIUase"/>
    <property type="match status" value="1"/>
</dbReference>
<dbReference type="InterPro" id="IPR023416">
    <property type="entry name" value="Transthyretin/HIU_hydrolase_d"/>
</dbReference>
<dbReference type="InterPro" id="IPR023418">
    <property type="entry name" value="Thyroxine_BS"/>
</dbReference>